<keyword evidence="1" id="KW-1185">Reference proteome</keyword>
<evidence type="ECO:0000313" key="1">
    <source>
        <dbReference type="Proteomes" id="UP000095287"/>
    </source>
</evidence>
<name>A0A1I8ANB9_9BILA</name>
<dbReference type="WBParaSite" id="L893_g7753.t1">
    <property type="protein sequence ID" value="L893_g7753.t1"/>
    <property type="gene ID" value="L893_g7753"/>
</dbReference>
<organism evidence="1 2">
    <name type="scientific">Steinernema glaseri</name>
    <dbReference type="NCBI Taxonomy" id="37863"/>
    <lineage>
        <taxon>Eukaryota</taxon>
        <taxon>Metazoa</taxon>
        <taxon>Ecdysozoa</taxon>
        <taxon>Nematoda</taxon>
        <taxon>Chromadorea</taxon>
        <taxon>Rhabditida</taxon>
        <taxon>Tylenchina</taxon>
        <taxon>Panagrolaimomorpha</taxon>
        <taxon>Strongyloidoidea</taxon>
        <taxon>Steinernematidae</taxon>
        <taxon>Steinernema</taxon>
    </lineage>
</organism>
<dbReference type="Proteomes" id="UP000095287">
    <property type="component" value="Unplaced"/>
</dbReference>
<protein>
    <submittedName>
        <fullName evidence="2">B box-type domain-containing protein</fullName>
    </submittedName>
</protein>
<sequence>MASVGESLCGPCLSSNRRQDAAYVCLTCAQPRFDKDCLLCHSCHYDHDLAHETESLERLAKRYTLDGRLSPHFARFRTSQHRPSRRDALIYKAHVTTIKKLGGMAYTLVKEVTSLCQELASCESCTTEELDGFRKKVADNHARKAKIHMAFNRFGISDKTEVEDQTIDCLLTKGRVLASF</sequence>
<accession>A0A1I8ANB9</accession>
<proteinExistence type="predicted"/>
<evidence type="ECO:0000313" key="2">
    <source>
        <dbReference type="WBParaSite" id="L893_g7753.t1"/>
    </source>
</evidence>
<dbReference type="AlphaFoldDB" id="A0A1I8ANB9"/>
<reference evidence="2" key="1">
    <citation type="submission" date="2016-11" db="UniProtKB">
        <authorList>
            <consortium name="WormBaseParasite"/>
        </authorList>
    </citation>
    <scope>IDENTIFICATION</scope>
</reference>